<evidence type="ECO:0000313" key="2">
    <source>
        <dbReference type="EMBL" id="MCC1485273.1"/>
    </source>
</evidence>
<evidence type="ECO:0000256" key="1">
    <source>
        <dbReference type="SAM" id="Phobius"/>
    </source>
</evidence>
<name>A0ABS8EPX0_9FLAO</name>
<reference evidence="2" key="2">
    <citation type="submission" date="2021-10" db="EMBL/GenBank/DDBJ databases">
        <title>Genome of Winogradskyella sp. E313.</title>
        <authorList>
            <person name="Zhou Y."/>
        </authorList>
    </citation>
    <scope>NUCLEOTIDE SEQUENCE</scope>
    <source>
        <strain evidence="2">E313</strain>
    </source>
</reference>
<accession>A0ABS8EPX0</accession>
<evidence type="ECO:0000313" key="3">
    <source>
        <dbReference type="Proteomes" id="UP000778797"/>
    </source>
</evidence>
<keyword evidence="3" id="KW-1185">Reference proteome</keyword>
<dbReference type="Proteomes" id="UP000778797">
    <property type="component" value="Unassembled WGS sequence"/>
</dbReference>
<sequence>MNLIFMDVFIFKRQLPIWKLVLGVLALVVGIISLFSDFIGFAVIGIGIYMLLIEGSEFNFKDRKYRKTKSILGVTIGKWQELPEIEYVSVFKTNETTTIRQTSAEANVTNEVLKLNLFYNTNKRIEAYNTYDINDAFKKAKQIATLLNVDILDATERESKWL</sequence>
<comment type="caution">
    <text evidence="2">The sequence shown here is derived from an EMBL/GenBank/DDBJ whole genome shotgun (WGS) entry which is preliminary data.</text>
</comment>
<dbReference type="EMBL" id="JAFMPT010000019">
    <property type="protein sequence ID" value="MCC1485273.1"/>
    <property type="molecule type" value="Genomic_DNA"/>
</dbReference>
<keyword evidence="1" id="KW-0812">Transmembrane</keyword>
<proteinExistence type="predicted"/>
<keyword evidence="1" id="KW-0472">Membrane</keyword>
<gene>
    <name evidence="2" type="ORF">J1C55_11780</name>
</gene>
<dbReference type="RefSeq" id="WP_227477765.1">
    <property type="nucleotide sequence ID" value="NZ_JAFMPT010000019.1"/>
</dbReference>
<protein>
    <submittedName>
        <fullName evidence="2">Uncharacterized protein</fullName>
    </submittedName>
</protein>
<organism evidence="2 3">
    <name type="scientific">Winogradskyella immobilis</name>
    <dbReference type="NCBI Taxonomy" id="2816852"/>
    <lineage>
        <taxon>Bacteria</taxon>
        <taxon>Pseudomonadati</taxon>
        <taxon>Bacteroidota</taxon>
        <taxon>Flavobacteriia</taxon>
        <taxon>Flavobacteriales</taxon>
        <taxon>Flavobacteriaceae</taxon>
        <taxon>Winogradskyella</taxon>
    </lineage>
</organism>
<feature type="transmembrane region" description="Helical" evidence="1">
    <location>
        <begin position="20"/>
        <end position="53"/>
    </location>
</feature>
<keyword evidence="1" id="KW-1133">Transmembrane helix</keyword>
<reference evidence="2" key="1">
    <citation type="submission" date="2021-03" db="EMBL/GenBank/DDBJ databases">
        <authorList>
            <person name="Ping X."/>
        </authorList>
    </citation>
    <scope>NUCLEOTIDE SEQUENCE</scope>
    <source>
        <strain evidence="2">E313</strain>
    </source>
</reference>